<dbReference type="OrthoDB" id="295078at2759"/>
<dbReference type="InterPro" id="IPR000195">
    <property type="entry name" value="Rab-GAP-TBC_dom"/>
</dbReference>
<dbReference type="PANTHER" id="PTHR47219:SF9">
    <property type="entry name" value="GTPASE ACTIVATING PROTEIN AND CENTROSOME-ASSOCIATED, ISOFORM B"/>
    <property type="match status" value="1"/>
</dbReference>
<dbReference type="InterPro" id="IPR050302">
    <property type="entry name" value="Rab_GAP_TBC_domain"/>
</dbReference>
<dbReference type="PROSITE" id="PS50086">
    <property type="entry name" value="TBC_RABGAP"/>
    <property type="match status" value="1"/>
</dbReference>
<dbReference type="AlphaFoldDB" id="X6N298"/>
<feature type="domain" description="Rab-GAP TBC" evidence="2">
    <location>
        <begin position="42"/>
        <end position="385"/>
    </location>
</feature>
<evidence type="ECO:0000259" key="2">
    <source>
        <dbReference type="PROSITE" id="PS50086"/>
    </source>
</evidence>
<dbReference type="EMBL" id="ASPP01012831">
    <property type="protein sequence ID" value="ETO20221.1"/>
    <property type="molecule type" value="Genomic_DNA"/>
</dbReference>
<dbReference type="InterPro" id="IPR035969">
    <property type="entry name" value="Rab-GAP_TBC_sf"/>
</dbReference>
<feature type="compositionally biased region" description="Low complexity" evidence="1">
    <location>
        <begin position="157"/>
        <end position="167"/>
    </location>
</feature>
<dbReference type="PANTHER" id="PTHR47219">
    <property type="entry name" value="RAB GTPASE-ACTIVATING PROTEIN 1-LIKE"/>
    <property type="match status" value="1"/>
</dbReference>
<feature type="region of interest" description="Disordered" evidence="1">
    <location>
        <begin position="197"/>
        <end position="228"/>
    </location>
</feature>
<dbReference type="Gene3D" id="1.10.8.270">
    <property type="entry name" value="putative rabgap domain of human tbc1 domain family member 14 like domains"/>
    <property type="match status" value="1"/>
</dbReference>
<dbReference type="Gene3D" id="1.10.10.750">
    <property type="entry name" value="Ypt/Rab-GAP domain of gyp1p, domain 1"/>
    <property type="match status" value="1"/>
</dbReference>
<dbReference type="GO" id="GO:0031267">
    <property type="term" value="F:small GTPase binding"/>
    <property type="evidence" value="ECO:0007669"/>
    <property type="project" value="TreeGrafter"/>
</dbReference>
<reference evidence="3 4" key="1">
    <citation type="journal article" date="2013" name="Curr. Biol.">
        <title>The Genome of the Foraminiferan Reticulomyxa filosa.</title>
        <authorList>
            <person name="Glockner G."/>
            <person name="Hulsmann N."/>
            <person name="Schleicher M."/>
            <person name="Noegel A.A."/>
            <person name="Eichinger L."/>
            <person name="Gallinger C."/>
            <person name="Pawlowski J."/>
            <person name="Sierra R."/>
            <person name="Euteneuer U."/>
            <person name="Pillet L."/>
            <person name="Moustafa A."/>
            <person name="Platzer M."/>
            <person name="Groth M."/>
            <person name="Szafranski K."/>
            <person name="Schliwa M."/>
        </authorList>
    </citation>
    <scope>NUCLEOTIDE SEQUENCE [LARGE SCALE GENOMIC DNA]</scope>
</reference>
<protein>
    <submittedName>
        <fullName evidence="3">TBC domain-containing protein</fullName>
    </submittedName>
</protein>
<dbReference type="Pfam" id="PF00566">
    <property type="entry name" value="RabGAP-TBC"/>
    <property type="match status" value="1"/>
</dbReference>
<keyword evidence="4" id="KW-1185">Reference proteome</keyword>
<evidence type="ECO:0000313" key="4">
    <source>
        <dbReference type="Proteomes" id="UP000023152"/>
    </source>
</evidence>
<proteinExistence type="predicted"/>
<dbReference type="Proteomes" id="UP000023152">
    <property type="component" value="Unassembled WGS sequence"/>
</dbReference>
<evidence type="ECO:0000256" key="1">
    <source>
        <dbReference type="SAM" id="MobiDB-lite"/>
    </source>
</evidence>
<feature type="compositionally biased region" description="Polar residues" evidence="1">
    <location>
        <begin position="112"/>
        <end position="134"/>
    </location>
</feature>
<dbReference type="Gene3D" id="1.10.472.80">
    <property type="entry name" value="Ypt/Rab-GAP domain of gyp1p, domain 3"/>
    <property type="match status" value="1"/>
</dbReference>
<sequence length="463" mass="54200">MLYSNKQGKMFTLSSTDTLQAQIKQWNLVKAHRKVKKRIRKGIPQALRGTVWPNLCGARERQYKAYQEQGSTRIYQDLVEREESPYHDQIWKDINRTYRKQARFGMIGLAKSKTQSRLQTPSRAKVNENSQMNISAIAPPQNTEHNKSLPTVDDEPLSLSPSVTSPTGLQSNVAQLTLQSTLESSHLPNLDSIRQDEQEQVQAHKYEHEREEKKSRKNHAEDDDDEQKKVDDFAYLHRDMIQDTEKIITPSDLEKKFDRRSEAIAFSLYRQDIGYCQGMQSITALMLMYLTEEESFWVLASLADDPKYSMDILWKPLMPGIDLRFYQMERLLRLKMSKLGRHMEKQGAYNPATYQATQWFVTGFLATSMRFECLMRVWDIYFSEGLKSIFRFGLGLLKYHEKELLKSEFEEMTEIFRKTPATVDIEKYIDLSLNKIKVSHSELSTLERQYIRNKKRSEQNSKT</sequence>
<comment type="caution">
    <text evidence="3">The sequence shown here is derived from an EMBL/GenBank/DDBJ whole genome shotgun (WGS) entry which is preliminary data.</text>
</comment>
<dbReference type="SUPFAM" id="SSF47923">
    <property type="entry name" value="Ypt/Rab-GAP domain of gyp1p"/>
    <property type="match status" value="3"/>
</dbReference>
<name>X6N298_RETFI</name>
<dbReference type="GO" id="GO:0005096">
    <property type="term" value="F:GTPase activator activity"/>
    <property type="evidence" value="ECO:0007669"/>
    <property type="project" value="TreeGrafter"/>
</dbReference>
<accession>X6N298</accession>
<gene>
    <name evidence="3" type="ORF">RFI_16997</name>
</gene>
<organism evidence="3 4">
    <name type="scientific">Reticulomyxa filosa</name>
    <dbReference type="NCBI Taxonomy" id="46433"/>
    <lineage>
        <taxon>Eukaryota</taxon>
        <taxon>Sar</taxon>
        <taxon>Rhizaria</taxon>
        <taxon>Retaria</taxon>
        <taxon>Foraminifera</taxon>
        <taxon>Monothalamids</taxon>
        <taxon>Reticulomyxidae</taxon>
        <taxon>Reticulomyxa</taxon>
    </lineage>
</organism>
<evidence type="ECO:0000313" key="3">
    <source>
        <dbReference type="EMBL" id="ETO20221.1"/>
    </source>
</evidence>
<feature type="region of interest" description="Disordered" evidence="1">
    <location>
        <begin position="112"/>
        <end position="168"/>
    </location>
</feature>
<dbReference type="OMA" id="KHMTRIM"/>
<dbReference type="SMART" id="SM00164">
    <property type="entry name" value="TBC"/>
    <property type="match status" value="1"/>
</dbReference>